<evidence type="ECO:0000313" key="10">
    <source>
        <dbReference type="Proteomes" id="UP000008630"/>
    </source>
</evidence>
<comment type="similarity">
    <text evidence="1 6">Belongs to the sigma-70 factor family. ECF subfamily.</text>
</comment>
<dbReference type="AlphaFoldDB" id="E6SR38"/>
<dbReference type="EMBL" id="CP002352">
    <property type="protein sequence ID" value="ADV42042.1"/>
    <property type="molecule type" value="Genomic_DNA"/>
</dbReference>
<dbReference type="InterPro" id="IPR013249">
    <property type="entry name" value="RNA_pol_sigma70_r4_t2"/>
</dbReference>
<dbReference type="PATRIC" id="fig|693979.3.peg.12"/>
<evidence type="ECO:0000259" key="7">
    <source>
        <dbReference type="Pfam" id="PF04542"/>
    </source>
</evidence>
<dbReference type="STRING" id="693979.Bache_0012"/>
<dbReference type="RefSeq" id="WP_013545681.1">
    <property type="nucleotide sequence ID" value="NC_014933.1"/>
</dbReference>
<dbReference type="PANTHER" id="PTHR43133">
    <property type="entry name" value="RNA POLYMERASE ECF-TYPE SIGMA FACTO"/>
    <property type="match status" value="1"/>
</dbReference>
<dbReference type="InterPro" id="IPR014327">
    <property type="entry name" value="RNA_pol_sigma70_bacteroid"/>
</dbReference>
<keyword evidence="4 6" id="KW-0238">DNA-binding</keyword>
<dbReference type="PROSITE" id="PS01063">
    <property type="entry name" value="SIGMA70_ECF"/>
    <property type="match status" value="1"/>
</dbReference>
<evidence type="ECO:0000313" key="9">
    <source>
        <dbReference type="EMBL" id="ADV42042.1"/>
    </source>
</evidence>
<dbReference type="InterPro" id="IPR000838">
    <property type="entry name" value="RNA_pol_sigma70_ECF_CS"/>
</dbReference>
<protein>
    <recommendedName>
        <fullName evidence="6">RNA polymerase sigma factor</fullName>
    </recommendedName>
</protein>
<dbReference type="Pfam" id="PF08281">
    <property type="entry name" value="Sigma70_r4_2"/>
    <property type="match status" value="1"/>
</dbReference>
<dbReference type="Gene3D" id="1.10.1740.10">
    <property type="match status" value="1"/>
</dbReference>
<dbReference type="GO" id="GO:0006352">
    <property type="term" value="P:DNA-templated transcription initiation"/>
    <property type="evidence" value="ECO:0007669"/>
    <property type="project" value="InterPro"/>
</dbReference>
<evidence type="ECO:0000256" key="3">
    <source>
        <dbReference type="ARBA" id="ARBA00023082"/>
    </source>
</evidence>
<evidence type="ECO:0000259" key="8">
    <source>
        <dbReference type="Pfam" id="PF08281"/>
    </source>
</evidence>
<dbReference type="GO" id="GO:0016987">
    <property type="term" value="F:sigma factor activity"/>
    <property type="evidence" value="ECO:0007669"/>
    <property type="project" value="UniProtKB-KW"/>
</dbReference>
<dbReference type="InterPro" id="IPR013325">
    <property type="entry name" value="RNA_pol_sigma_r2"/>
</dbReference>
<accession>E6SR38</accession>
<dbReference type="Pfam" id="PF04542">
    <property type="entry name" value="Sigma70_r2"/>
    <property type="match status" value="1"/>
</dbReference>
<keyword evidence="3 6" id="KW-0731">Sigma factor</keyword>
<keyword evidence="10" id="KW-1185">Reference proteome</keyword>
<dbReference type="InterPro" id="IPR014284">
    <property type="entry name" value="RNA_pol_sigma-70_dom"/>
</dbReference>
<name>E6SR38_BACT6</name>
<dbReference type="InterPro" id="IPR036388">
    <property type="entry name" value="WH-like_DNA-bd_sf"/>
</dbReference>
<dbReference type="NCBIfam" id="TIGR02985">
    <property type="entry name" value="Sig70_bacteroi1"/>
    <property type="match status" value="1"/>
</dbReference>
<evidence type="ECO:0000256" key="6">
    <source>
        <dbReference type="RuleBase" id="RU000716"/>
    </source>
</evidence>
<keyword evidence="2 6" id="KW-0805">Transcription regulation</keyword>
<dbReference type="Proteomes" id="UP000008630">
    <property type="component" value="Chromosome"/>
</dbReference>
<dbReference type="eggNOG" id="COG1595">
    <property type="taxonomic scope" value="Bacteria"/>
</dbReference>
<evidence type="ECO:0000256" key="1">
    <source>
        <dbReference type="ARBA" id="ARBA00010641"/>
    </source>
</evidence>
<dbReference type="InterPro" id="IPR039425">
    <property type="entry name" value="RNA_pol_sigma-70-like"/>
</dbReference>
<gene>
    <name evidence="9" type="ordered locus">Bache_0012</name>
</gene>
<keyword evidence="5 6" id="KW-0804">Transcription</keyword>
<evidence type="ECO:0000256" key="2">
    <source>
        <dbReference type="ARBA" id="ARBA00023015"/>
    </source>
</evidence>
<dbReference type="PANTHER" id="PTHR43133:SF46">
    <property type="entry name" value="RNA POLYMERASE SIGMA-70 FACTOR ECF SUBFAMILY"/>
    <property type="match status" value="1"/>
</dbReference>
<organism evidence="9 10">
    <name type="scientific">Bacteroides helcogenes (strain ATCC 35417 / DSM 20613 / JCM 6297 / CCUG 15421 / P 36-108)</name>
    <dbReference type="NCBI Taxonomy" id="693979"/>
    <lineage>
        <taxon>Bacteria</taxon>
        <taxon>Pseudomonadati</taxon>
        <taxon>Bacteroidota</taxon>
        <taxon>Bacteroidia</taxon>
        <taxon>Bacteroidales</taxon>
        <taxon>Bacteroidaceae</taxon>
        <taxon>Bacteroides</taxon>
    </lineage>
</organism>
<dbReference type="OrthoDB" id="1119198at2"/>
<feature type="domain" description="RNA polymerase sigma-70 region 2" evidence="7">
    <location>
        <begin position="23"/>
        <end position="85"/>
    </location>
</feature>
<dbReference type="HOGENOM" id="CLU_047691_4_3_10"/>
<dbReference type="GO" id="GO:0003677">
    <property type="term" value="F:DNA binding"/>
    <property type="evidence" value="ECO:0007669"/>
    <property type="project" value="UniProtKB-KW"/>
</dbReference>
<dbReference type="NCBIfam" id="TIGR02937">
    <property type="entry name" value="sigma70-ECF"/>
    <property type="match status" value="1"/>
</dbReference>
<reference key="1">
    <citation type="submission" date="2010-11" db="EMBL/GenBank/DDBJ databases">
        <title>The complete genome of Bacteroides helcogenes P 36-108.</title>
        <authorList>
            <consortium name="US DOE Joint Genome Institute (JGI-PGF)"/>
            <person name="Lucas S."/>
            <person name="Copeland A."/>
            <person name="Lapidus A."/>
            <person name="Bruce D."/>
            <person name="Goodwin L."/>
            <person name="Pitluck S."/>
            <person name="Kyrpides N."/>
            <person name="Mavromatis K."/>
            <person name="Ivanova N."/>
            <person name="Zeytun A."/>
            <person name="Brettin T."/>
            <person name="Detter J.C."/>
            <person name="Tapia R."/>
            <person name="Han C."/>
            <person name="Land M."/>
            <person name="Hauser L."/>
            <person name="Markowitz V."/>
            <person name="Cheng J.-F."/>
            <person name="Hugenholtz P."/>
            <person name="Woyke T."/>
            <person name="Wu D."/>
            <person name="Gronow S."/>
            <person name="Wellnitz S."/>
            <person name="Brambilla E."/>
            <person name="Klenk H.-P."/>
            <person name="Eisen J.A."/>
        </authorList>
    </citation>
    <scope>NUCLEOTIDE SEQUENCE</scope>
    <source>
        <strain>P 36-108</strain>
    </source>
</reference>
<evidence type="ECO:0000256" key="5">
    <source>
        <dbReference type="ARBA" id="ARBA00023163"/>
    </source>
</evidence>
<dbReference type="KEGG" id="bhl:Bache_0012"/>
<evidence type="ECO:0000256" key="4">
    <source>
        <dbReference type="ARBA" id="ARBA00023125"/>
    </source>
</evidence>
<feature type="domain" description="RNA polymerase sigma factor 70 region 4 type 2" evidence="8">
    <location>
        <begin position="118"/>
        <end position="167"/>
    </location>
</feature>
<dbReference type="InterPro" id="IPR007627">
    <property type="entry name" value="RNA_pol_sigma70_r2"/>
</dbReference>
<proteinExistence type="inferred from homology"/>
<sequence>MENNALTTQAIKCGDRTAFEVFYRFYYKGLCAFASQYIPLVEAEEIVQDTMLWIWENRESLDTSLSLKSFLFTIVKNKALNHLTHEEIRRKVHQSIAKKYQEEFESPDFYLNNELFLLYRTALAKLPPEFRLVFEMNRKEHLTHKEIARQLNISPQTVNYRIGQVLKILRTELKDYLPLLLTLLPHL</sequence>
<dbReference type="SUPFAM" id="SSF88946">
    <property type="entry name" value="Sigma2 domain of RNA polymerase sigma factors"/>
    <property type="match status" value="1"/>
</dbReference>
<dbReference type="Gene3D" id="1.10.10.10">
    <property type="entry name" value="Winged helix-like DNA-binding domain superfamily/Winged helix DNA-binding domain"/>
    <property type="match status" value="1"/>
</dbReference>
<reference evidence="9 10" key="2">
    <citation type="journal article" date="2011" name="Stand. Genomic Sci.">
        <title>Complete genome sequence of Bacteroides helcogenes type strain (P 36-108).</title>
        <authorList>
            <person name="Pati A."/>
            <person name="Gronow S."/>
            <person name="Zeytun A."/>
            <person name="Lapidus A."/>
            <person name="Nolan M."/>
            <person name="Hammon N."/>
            <person name="Deshpande S."/>
            <person name="Cheng J.F."/>
            <person name="Tapia R."/>
            <person name="Han C."/>
            <person name="Goodwin L."/>
            <person name="Pitluck S."/>
            <person name="Liolios K."/>
            <person name="Pagani I."/>
            <person name="Ivanova N."/>
            <person name="Mavromatis K."/>
            <person name="Chen A."/>
            <person name="Palaniappan K."/>
            <person name="Land M."/>
            <person name="Hauser L."/>
            <person name="Chang Y.J."/>
            <person name="Jeffries C.D."/>
            <person name="Detter J.C."/>
            <person name="Brambilla E."/>
            <person name="Rohde M."/>
            <person name="Goker M."/>
            <person name="Woyke T."/>
            <person name="Bristow J."/>
            <person name="Eisen J.A."/>
            <person name="Markowitz V."/>
            <person name="Hugenholtz P."/>
            <person name="Kyrpides N.C."/>
            <person name="Klenk H.P."/>
            <person name="Lucas S."/>
        </authorList>
    </citation>
    <scope>NUCLEOTIDE SEQUENCE [LARGE SCALE GENOMIC DNA]</scope>
    <source>
        <strain evidence="10">ATCC 35417 / DSM 20613 / JCM 6297 / CCUG 15421 / P 36-108</strain>
    </source>
</reference>
<dbReference type="SUPFAM" id="SSF88659">
    <property type="entry name" value="Sigma3 and sigma4 domains of RNA polymerase sigma factors"/>
    <property type="match status" value="1"/>
</dbReference>
<dbReference type="InterPro" id="IPR013324">
    <property type="entry name" value="RNA_pol_sigma_r3/r4-like"/>
</dbReference>